<feature type="domain" description="DUF8094" evidence="3">
    <location>
        <begin position="145"/>
        <end position="337"/>
    </location>
</feature>
<feature type="chain" id="PRO_5019198115" description="DUF8094 domain-containing protein" evidence="2">
    <location>
        <begin position="26"/>
        <end position="355"/>
    </location>
</feature>
<dbReference type="Pfam" id="PF26366">
    <property type="entry name" value="DUF8094"/>
    <property type="match status" value="1"/>
</dbReference>
<dbReference type="Proteomes" id="UP000270021">
    <property type="component" value="Chromosome"/>
</dbReference>
<dbReference type="OrthoDB" id="3266092at2"/>
<dbReference type="InterPro" id="IPR058407">
    <property type="entry name" value="DUF8094"/>
</dbReference>
<protein>
    <recommendedName>
        <fullName evidence="3">DUF8094 domain-containing protein</fullName>
    </recommendedName>
</protein>
<sequence>MKTNRKFWALAVAGGLVLSACSSSPEELPTPVVESPTASEGETPEGETESGEGETDSGSGQSQRADQVLAGIAEALATAYDERSTATVLDRIGGPAQLTLEAVFANAERLGIEDIEQVSTSDADSTWSSSSDFPRVAMVFTENPETGTNDQLLVLSQSDGRENYRLWGYADLVPAEVDITFATDTEAIDKDGDGTLATSPRQGVEEYAMRLAGTDTSVTYEEDQLTSSLHAQRDSIAESLGDTGEVSIAARALNHGPLSMATEDGGAVTMGAFEYDIAIARTEPGSTVSVGDELARWMTGEADSTYDVEGTLTSTYQVTVAFYIPAKGEGNVRVIATSSPELINVVDDGSTNPDS</sequence>
<evidence type="ECO:0000313" key="5">
    <source>
        <dbReference type="Proteomes" id="UP000270021"/>
    </source>
</evidence>
<feature type="signal peptide" evidence="2">
    <location>
        <begin position="1"/>
        <end position="25"/>
    </location>
</feature>
<dbReference type="AlphaFoldDB" id="A0A3S8Z8L1"/>
<dbReference type="KEGG" id="fsl:EJO69_05930"/>
<feature type="compositionally biased region" description="Acidic residues" evidence="1">
    <location>
        <begin position="42"/>
        <end position="55"/>
    </location>
</feature>
<keyword evidence="5" id="KW-1185">Reference proteome</keyword>
<keyword evidence="2" id="KW-0732">Signal</keyword>
<feature type="region of interest" description="Disordered" evidence="1">
    <location>
        <begin position="21"/>
        <end position="64"/>
    </location>
</feature>
<proteinExistence type="predicted"/>
<accession>A0A3S8Z8L1</accession>
<gene>
    <name evidence="4" type="ORF">EJO69_05930</name>
</gene>
<evidence type="ECO:0000256" key="2">
    <source>
        <dbReference type="SAM" id="SignalP"/>
    </source>
</evidence>
<evidence type="ECO:0000256" key="1">
    <source>
        <dbReference type="SAM" id="MobiDB-lite"/>
    </source>
</evidence>
<dbReference type="RefSeq" id="WP_126040162.1">
    <property type="nucleotide sequence ID" value="NZ_CP034438.1"/>
</dbReference>
<dbReference type="PROSITE" id="PS51257">
    <property type="entry name" value="PROKAR_LIPOPROTEIN"/>
    <property type="match status" value="1"/>
</dbReference>
<organism evidence="4 5">
    <name type="scientific">Flaviflexus salsibiostraticola</name>
    <dbReference type="NCBI Taxonomy" id="1282737"/>
    <lineage>
        <taxon>Bacteria</taxon>
        <taxon>Bacillati</taxon>
        <taxon>Actinomycetota</taxon>
        <taxon>Actinomycetes</taxon>
        <taxon>Actinomycetales</taxon>
        <taxon>Actinomycetaceae</taxon>
        <taxon>Flaviflexus</taxon>
    </lineage>
</organism>
<name>A0A3S8Z8L1_9ACTO</name>
<reference evidence="4 5" key="1">
    <citation type="submission" date="2018-12" db="EMBL/GenBank/DDBJ databases">
        <title>Complete genome sequence of Flaviflexus salsibiostraticola KCTC 33148.</title>
        <authorList>
            <person name="Bae J.-W."/>
        </authorList>
    </citation>
    <scope>NUCLEOTIDE SEQUENCE [LARGE SCALE GENOMIC DNA]</scope>
    <source>
        <strain evidence="4 5">KCTC 33148</strain>
    </source>
</reference>
<dbReference type="EMBL" id="CP034438">
    <property type="protein sequence ID" value="AZN29892.1"/>
    <property type="molecule type" value="Genomic_DNA"/>
</dbReference>
<evidence type="ECO:0000259" key="3">
    <source>
        <dbReference type="Pfam" id="PF26366"/>
    </source>
</evidence>
<evidence type="ECO:0000313" key="4">
    <source>
        <dbReference type="EMBL" id="AZN29892.1"/>
    </source>
</evidence>